<dbReference type="Proteomes" id="UP000651208">
    <property type="component" value="Unassembled WGS sequence"/>
</dbReference>
<dbReference type="Pfam" id="PF02661">
    <property type="entry name" value="Fic"/>
    <property type="match status" value="1"/>
</dbReference>
<dbReference type="InterPro" id="IPR040198">
    <property type="entry name" value="Fido_containing"/>
</dbReference>
<name>A0ABR7QZ04_9GAMM</name>
<evidence type="ECO:0000313" key="3">
    <source>
        <dbReference type="Proteomes" id="UP000651208"/>
    </source>
</evidence>
<feature type="domain" description="Fido" evidence="1">
    <location>
        <begin position="179"/>
        <end position="333"/>
    </location>
</feature>
<dbReference type="EMBL" id="JABURY010000018">
    <property type="protein sequence ID" value="MBC9131442.1"/>
    <property type="molecule type" value="Genomic_DNA"/>
</dbReference>
<dbReference type="PROSITE" id="PS51459">
    <property type="entry name" value="FIDO"/>
    <property type="match status" value="1"/>
</dbReference>
<evidence type="ECO:0000313" key="2">
    <source>
        <dbReference type="EMBL" id="MBC9131442.1"/>
    </source>
</evidence>
<dbReference type="InterPro" id="IPR036597">
    <property type="entry name" value="Fido-like_dom_sf"/>
</dbReference>
<protein>
    <submittedName>
        <fullName evidence="2">Fic family protein</fullName>
    </submittedName>
</protein>
<proteinExistence type="predicted"/>
<keyword evidence="3" id="KW-1185">Reference proteome</keyword>
<sequence length="444" mass="51380">MRISHAKSLKEMIKVIHSIDLIKVLGKFKETDVKGRYLHWNDFKYKKNDEDIDIDLAWAATKISRLQSSKKINIGEYQFSFCVPDSLQRDLHTIDKKSSGYIGTNNPESMDGVNNKYLVHSLIMEEAISSAQLEGASTTRRIAKKMLELDRKPKNKSEIMILNNYLLMKKALEMKNESLSIELILSFHEIATTGAIENNAVCGEFRQTDDIYVRNHLQEVIYTPPKADKLYDLMSDLCNFVNTRHDCEEGEFFIHPVIKAILLHFFIGFIHPFGDGNGRTARALFYWFMMKSGYWLFEYTSISKLIKNAPIQYAKAYLYVEDDELDTTYFLYHQIDIIMRSIDELNNYLHRKQRELAYFLTRIKNSKIASKLNFRQIDILKKAAKEPGRQFIAKSISIEYSVSENTARSDLKGLEDNGLLLLIGNSKVRTYISPSDLLDNLLDN</sequence>
<organism evidence="2 3">
    <name type="scientific">Frischella japonica</name>
    <dbReference type="NCBI Taxonomy" id="2741544"/>
    <lineage>
        <taxon>Bacteria</taxon>
        <taxon>Pseudomonadati</taxon>
        <taxon>Pseudomonadota</taxon>
        <taxon>Gammaproteobacteria</taxon>
        <taxon>Orbales</taxon>
        <taxon>Orbaceae</taxon>
        <taxon>Frischella</taxon>
    </lineage>
</organism>
<evidence type="ECO:0000259" key="1">
    <source>
        <dbReference type="PROSITE" id="PS51459"/>
    </source>
</evidence>
<dbReference type="PANTHER" id="PTHR13504:SF38">
    <property type="entry name" value="FIDO DOMAIN-CONTAINING PROTEIN"/>
    <property type="match status" value="1"/>
</dbReference>
<gene>
    <name evidence="2" type="ORF">FcAc13_08985</name>
</gene>
<dbReference type="SUPFAM" id="SSF140931">
    <property type="entry name" value="Fic-like"/>
    <property type="match status" value="1"/>
</dbReference>
<dbReference type="PANTHER" id="PTHR13504">
    <property type="entry name" value="FIDO DOMAIN-CONTAINING PROTEIN DDB_G0283145"/>
    <property type="match status" value="1"/>
</dbReference>
<dbReference type="RefSeq" id="WP_187755884.1">
    <property type="nucleotide sequence ID" value="NZ_JABURY010000018.1"/>
</dbReference>
<dbReference type="InterPro" id="IPR003812">
    <property type="entry name" value="Fido"/>
</dbReference>
<reference evidence="2 3" key="1">
    <citation type="submission" date="2020-06" db="EMBL/GenBank/DDBJ databases">
        <title>Frischella cerana isolated from Apis cerana gut homogenate.</title>
        <authorList>
            <person name="Wolter L.A."/>
            <person name="Suenami S."/>
            <person name="Miyazaki R."/>
        </authorList>
    </citation>
    <scope>NUCLEOTIDE SEQUENCE [LARGE SCALE GENOMIC DNA]</scope>
    <source>
        <strain evidence="2 3">Ac13</strain>
    </source>
</reference>
<accession>A0ABR7QZ04</accession>
<dbReference type="Gene3D" id="1.10.3290.10">
    <property type="entry name" value="Fido-like domain"/>
    <property type="match status" value="1"/>
</dbReference>
<comment type="caution">
    <text evidence="2">The sequence shown here is derived from an EMBL/GenBank/DDBJ whole genome shotgun (WGS) entry which is preliminary data.</text>
</comment>